<accession>A0A813I4Y1</accession>
<comment type="caution">
    <text evidence="2">The sequence shown here is derived from an EMBL/GenBank/DDBJ whole genome shotgun (WGS) entry which is preliminary data.</text>
</comment>
<protein>
    <submittedName>
        <fullName evidence="2">Uncharacterized protein</fullName>
    </submittedName>
</protein>
<evidence type="ECO:0000313" key="2">
    <source>
        <dbReference type="EMBL" id="CAE8646064.1"/>
    </source>
</evidence>
<feature type="compositionally biased region" description="Basic and acidic residues" evidence="1">
    <location>
        <begin position="47"/>
        <end position="56"/>
    </location>
</feature>
<sequence length="105" mass="11288">LAFSACGQLGCGPARRTRISLVRGSWVLASLASAETGDPASSFSNHSFEHAGSEPRRRSRPAASRPGPRRCLHLPRDALRRDLEQSVLPYAGSRSASGRRARGFS</sequence>
<evidence type="ECO:0000256" key="1">
    <source>
        <dbReference type="SAM" id="MobiDB-lite"/>
    </source>
</evidence>
<name>A0A813I4Y1_POLGL</name>
<gene>
    <name evidence="2" type="ORF">PGLA2088_LOCUS4465</name>
</gene>
<proteinExistence type="predicted"/>
<reference evidence="2" key="1">
    <citation type="submission" date="2021-02" db="EMBL/GenBank/DDBJ databases">
        <authorList>
            <person name="Dougan E. K."/>
            <person name="Rhodes N."/>
            <person name="Thang M."/>
            <person name="Chan C."/>
        </authorList>
    </citation>
    <scope>NUCLEOTIDE SEQUENCE</scope>
</reference>
<evidence type="ECO:0000313" key="3">
    <source>
        <dbReference type="Proteomes" id="UP000626109"/>
    </source>
</evidence>
<dbReference type="EMBL" id="CAJNNW010004070">
    <property type="protein sequence ID" value="CAE8646064.1"/>
    <property type="molecule type" value="Genomic_DNA"/>
</dbReference>
<dbReference type="AlphaFoldDB" id="A0A813I4Y1"/>
<feature type="non-terminal residue" evidence="2">
    <location>
        <position position="1"/>
    </location>
</feature>
<dbReference type="Proteomes" id="UP000626109">
    <property type="component" value="Unassembled WGS sequence"/>
</dbReference>
<feature type="region of interest" description="Disordered" evidence="1">
    <location>
        <begin position="35"/>
        <end position="76"/>
    </location>
</feature>
<organism evidence="2 3">
    <name type="scientific">Polarella glacialis</name>
    <name type="common">Dinoflagellate</name>
    <dbReference type="NCBI Taxonomy" id="89957"/>
    <lineage>
        <taxon>Eukaryota</taxon>
        <taxon>Sar</taxon>
        <taxon>Alveolata</taxon>
        <taxon>Dinophyceae</taxon>
        <taxon>Suessiales</taxon>
        <taxon>Suessiaceae</taxon>
        <taxon>Polarella</taxon>
    </lineage>
</organism>
<feature type="non-terminal residue" evidence="2">
    <location>
        <position position="105"/>
    </location>
</feature>